<dbReference type="STRING" id="1796616.A4V09_09595"/>
<proteinExistence type="predicted"/>
<dbReference type="AlphaFoldDB" id="A0A1C7ICR2"/>
<protein>
    <recommendedName>
        <fullName evidence="2">DUF2383 domain-containing protein</fullName>
    </recommendedName>
</protein>
<organism evidence="3 4">
    <name type="scientific">Blautia pseudococcoides</name>
    <dbReference type="NCBI Taxonomy" id="1796616"/>
    <lineage>
        <taxon>Bacteria</taxon>
        <taxon>Bacillati</taxon>
        <taxon>Bacillota</taxon>
        <taxon>Clostridia</taxon>
        <taxon>Lachnospirales</taxon>
        <taxon>Lachnospiraceae</taxon>
        <taxon>Blautia</taxon>
    </lineage>
</organism>
<reference evidence="3" key="1">
    <citation type="submission" date="2017-04" db="EMBL/GenBank/DDBJ databases">
        <title>Complete Genome Sequences of Twelve Strains of a Stable Defined Moderately Diverse Mouse Microbiota 2 (sDMDMm2).</title>
        <authorList>
            <person name="Uchimura Y."/>
            <person name="Wyss M."/>
            <person name="Brugiroux S."/>
            <person name="Limenitakis J.P."/>
            <person name="Stecher B."/>
            <person name="McCoy K.D."/>
            <person name="Macpherson A.J."/>
        </authorList>
    </citation>
    <scope>NUCLEOTIDE SEQUENCE</scope>
    <source>
        <strain evidence="3">YL58</strain>
    </source>
</reference>
<sequence length="152" mass="17266">MEKERRAWNVETHTKKLLEECNSGCKMGINSMKQVSDYIKDDKLKDLVNEYIRKHQDLEKETSRLLQQSGEEEKDPGPVAAAFSKVTTEVKLMIKDDSSQIAKLLTDGSNMGIQSISKAVNQYCHASTDSIALAKRLVKAEEKFMRDLQPFL</sequence>
<keyword evidence="1" id="KW-0175">Coiled coil</keyword>
<accession>A0A1C7ICR2</accession>
<dbReference type="Gene3D" id="1.20.1260.10">
    <property type="match status" value="1"/>
</dbReference>
<evidence type="ECO:0000313" key="4">
    <source>
        <dbReference type="Proteomes" id="UP000092574"/>
    </source>
</evidence>
<dbReference type="Pfam" id="PF09537">
    <property type="entry name" value="DUF2383"/>
    <property type="match status" value="1"/>
</dbReference>
<feature type="domain" description="DUF2383" evidence="2">
    <location>
        <begin position="18"/>
        <end position="121"/>
    </location>
</feature>
<evidence type="ECO:0000256" key="1">
    <source>
        <dbReference type="SAM" id="Coils"/>
    </source>
</evidence>
<dbReference type="Proteomes" id="UP000092574">
    <property type="component" value="Chromosome"/>
</dbReference>
<dbReference type="KEGG" id="byl:A4V09_09595"/>
<feature type="coiled-coil region" evidence="1">
    <location>
        <begin position="41"/>
        <end position="68"/>
    </location>
</feature>
<dbReference type="OrthoDB" id="1651292at2"/>
<evidence type="ECO:0000259" key="2">
    <source>
        <dbReference type="Pfam" id="PF09537"/>
    </source>
</evidence>
<dbReference type="InterPro" id="IPR012347">
    <property type="entry name" value="Ferritin-like"/>
</dbReference>
<dbReference type="EMBL" id="CP015405">
    <property type="protein sequence ID" value="ANU75992.1"/>
    <property type="molecule type" value="Genomic_DNA"/>
</dbReference>
<evidence type="ECO:0000313" key="3">
    <source>
        <dbReference type="EMBL" id="ANU75992.1"/>
    </source>
</evidence>
<keyword evidence="4" id="KW-1185">Reference proteome</keyword>
<gene>
    <name evidence="3" type="ORF">A4V09_09595</name>
</gene>
<name>A0A1C7ICR2_9FIRM</name>
<dbReference type="InterPro" id="IPR019052">
    <property type="entry name" value="DUF2383"/>
</dbReference>